<organism evidence="1 2">
    <name type="scientific">Celeribacter marinus</name>
    <dbReference type="NCBI Taxonomy" id="1397108"/>
    <lineage>
        <taxon>Bacteria</taxon>
        <taxon>Pseudomonadati</taxon>
        <taxon>Pseudomonadota</taxon>
        <taxon>Alphaproteobacteria</taxon>
        <taxon>Rhodobacterales</taxon>
        <taxon>Roseobacteraceae</taxon>
        <taxon>Celeribacter</taxon>
    </lineage>
</organism>
<accession>A0A0N9ZRG1</accession>
<sequence>MRNIQIIETVSYKSKSGVSDAQFIAAAKGLDAYIDRCGGLISRSLFKSDDDVWYEQMIWETESAYTKANSGFMASQEGQAVIALLDPASLNMGHAQAAFARVCAPLMP</sequence>
<proteinExistence type="predicted"/>
<dbReference type="RefSeq" id="WP_062219279.1">
    <property type="nucleotide sequence ID" value="NZ_CP012023.1"/>
</dbReference>
<dbReference type="KEGG" id="cmar:IMCC12053_2406"/>
<dbReference type="OrthoDB" id="1453400at2"/>
<dbReference type="Proteomes" id="UP000064920">
    <property type="component" value="Chromosome"/>
</dbReference>
<protein>
    <submittedName>
        <fullName evidence="1">Uncharacterized protein</fullName>
    </submittedName>
</protein>
<evidence type="ECO:0000313" key="1">
    <source>
        <dbReference type="EMBL" id="ALI56353.1"/>
    </source>
</evidence>
<dbReference type="SUPFAM" id="SSF54909">
    <property type="entry name" value="Dimeric alpha+beta barrel"/>
    <property type="match status" value="1"/>
</dbReference>
<reference evidence="1 2" key="1">
    <citation type="submission" date="2015-05" db="EMBL/GenBank/DDBJ databases">
        <authorList>
            <person name="Wang D.B."/>
            <person name="Wang M."/>
        </authorList>
    </citation>
    <scope>NUCLEOTIDE SEQUENCE [LARGE SCALE GENOMIC DNA]</scope>
    <source>
        <strain evidence="1 2">IMCC 12053</strain>
    </source>
</reference>
<dbReference type="PATRIC" id="fig|1397108.4.peg.2461"/>
<evidence type="ECO:0000313" key="2">
    <source>
        <dbReference type="Proteomes" id="UP000064920"/>
    </source>
</evidence>
<name>A0A0N9ZRG1_9RHOB</name>
<dbReference type="AlphaFoldDB" id="A0A0N9ZRG1"/>
<dbReference type="InterPro" id="IPR011008">
    <property type="entry name" value="Dimeric_a/b-barrel"/>
</dbReference>
<dbReference type="EMBL" id="CP012023">
    <property type="protein sequence ID" value="ALI56353.1"/>
    <property type="molecule type" value="Genomic_DNA"/>
</dbReference>
<gene>
    <name evidence="1" type="ORF">IMCC12053_2406</name>
</gene>
<dbReference type="STRING" id="1397108.IMCC12053_2406"/>
<keyword evidence="2" id="KW-1185">Reference proteome</keyword>